<dbReference type="GeneID" id="20219149"/>
<feature type="domain" description="Alpha-L-arabinofuranosidase B catalytic" evidence="3">
    <location>
        <begin position="17"/>
        <end position="343"/>
    </location>
</feature>
<evidence type="ECO:0000259" key="3">
    <source>
        <dbReference type="Pfam" id="PF09206"/>
    </source>
</evidence>
<keyword evidence="5" id="KW-1185">Reference proteome</keyword>
<dbReference type="EMBL" id="GL833123">
    <property type="protein sequence ID" value="EGB10831.1"/>
    <property type="molecule type" value="Genomic_DNA"/>
</dbReference>
<feature type="disulfide bond" evidence="2">
    <location>
        <begin position="18"/>
        <end position="28"/>
    </location>
</feature>
<dbReference type="KEGG" id="aaf:AURANDRAFT_1957"/>
<dbReference type="PANTHER" id="PTHR39447">
    <property type="entry name" value="ALPHA-L-ARABINOFURANOSIDASE B"/>
    <property type="match status" value="1"/>
</dbReference>
<dbReference type="PANTHER" id="PTHR39447:SF2">
    <property type="entry name" value="ALPHA-L-ARABINOFURANOSIDASE B"/>
    <property type="match status" value="1"/>
</dbReference>
<proteinExistence type="predicted"/>
<dbReference type="GO" id="GO:0046556">
    <property type="term" value="F:alpha-L-arabinofuranosidase activity"/>
    <property type="evidence" value="ECO:0007669"/>
    <property type="project" value="InterPro"/>
</dbReference>
<dbReference type="InParanoid" id="F0Y1I6"/>
<gene>
    <name evidence="4" type="ORF">AURANDRAFT_1957</name>
</gene>
<feature type="non-terminal residue" evidence="4">
    <location>
        <position position="1"/>
    </location>
</feature>
<evidence type="ECO:0000313" key="4">
    <source>
        <dbReference type="EMBL" id="EGB10831.1"/>
    </source>
</evidence>
<dbReference type="OMA" id="YWRDGHL"/>
<feature type="non-terminal residue" evidence="4">
    <location>
        <position position="346"/>
    </location>
</feature>
<organism evidence="5">
    <name type="scientific">Aureococcus anophagefferens</name>
    <name type="common">Harmful bloom alga</name>
    <dbReference type="NCBI Taxonomy" id="44056"/>
    <lineage>
        <taxon>Eukaryota</taxon>
        <taxon>Sar</taxon>
        <taxon>Stramenopiles</taxon>
        <taxon>Ochrophyta</taxon>
        <taxon>Pelagophyceae</taxon>
        <taxon>Pelagomonadales</taxon>
        <taxon>Pelagomonadaceae</taxon>
        <taxon>Aureococcus</taxon>
    </lineage>
</organism>
<name>F0Y1I6_AURAN</name>
<dbReference type="Gene3D" id="2.60.120.200">
    <property type="match status" value="1"/>
</dbReference>
<dbReference type="RefSeq" id="XP_009034124.1">
    <property type="nucleotide sequence ID" value="XM_009035876.1"/>
</dbReference>
<dbReference type="InterPro" id="IPR038964">
    <property type="entry name" value="ABFB"/>
</dbReference>
<sequence length="346" mass="35745">VAALAALDAGGVAASRPCDIYGRAGTPCVAAHSTVRSLYASYRGPLYELMRANGATANVSVTAAGYADAAAQDAFCAGASTCVVRRIYDQSPMANHLAPAPASAASYGRDHPCPRQLPATPVDARKHPIVMGGAHRAYGAWFEECDGYRNDATRGVATGDDEETIYMVTSGTRFNDGCCFDYGNAETDDLDDGDGTMEAVYFGNASWQGNAGSGEGPWVGIDLENGMYYGGNVSTASNEPLAHEFVTALVKGRRGSMAILGGDATAGRLRSMYDGPRPPPASAGPKPHDGYRPMRKEGAIVLGVGGDNARDAVGIFYEGVMTKGASTAAADEEVQANVVAAGYGSG</sequence>
<dbReference type="Proteomes" id="UP000002729">
    <property type="component" value="Unassembled WGS sequence"/>
</dbReference>
<dbReference type="Pfam" id="PF09206">
    <property type="entry name" value="ArabFuran-catal"/>
    <property type="match status" value="1"/>
</dbReference>
<dbReference type="AlphaFoldDB" id="F0Y1I6"/>
<dbReference type="GO" id="GO:0019566">
    <property type="term" value="P:arabinose metabolic process"/>
    <property type="evidence" value="ECO:0007669"/>
    <property type="project" value="InterPro"/>
</dbReference>
<feature type="disulfide bond" evidence="2">
    <location>
        <begin position="76"/>
        <end position="82"/>
    </location>
</feature>
<dbReference type="SUPFAM" id="SSF49899">
    <property type="entry name" value="Concanavalin A-like lectins/glucanases"/>
    <property type="match status" value="1"/>
</dbReference>
<evidence type="ECO:0000256" key="1">
    <source>
        <dbReference type="PIRSR" id="PIRSR638964-1"/>
    </source>
</evidence>
<protein>
    <recommendedName>
        <fullName evidence="3">Alpha-L-arabinofuranosidase B catalytic domain-containing protein</fullName>
    </recommendedName>
</protein>
<evidence type="ECO:0000256" key="2">
    <source>
        <dbReference type="PIRSR" id="PIRSR638964-3"/>
    </source>
</evidence>
<evidence type="ECO:0000313" key="5">
    <source>
        <dbReference type="Proteomes" id="UP000002729"/>
    </source>
</evidence>
<dbReference type="InterPro" id="IPR015289">
    <property type="entry name" value="A-L-arabinofuranosidase_B_cat"/>
</dbReference>
<reference evidence="4 5" key="1">
    <citation type="journal article" date="2011" name="Proc. Natl. Acad. Sci. U.S.A.">
        <title>Niche of harmful alga Aureococcus anophagefferens revealed through ecogenomics.</title>
        <authorList>
            <person name="Gobler C.J."/>
            <person name="Berry D.L."/>
            <person name="Dyhrman S.T."/>
            <person name="Wilhelm S.W."/>
            <person name="Salamov A."/>
            <person name="Lobanov A.V."/>
            <person name="Zhang Y."/>
            <person name="Collier J.L."/>
            <person name="Wurch L.L."/>
            <person name="Kustka A.B."/>
            <person name="Dill B.D."/>
            <person name="Shah M."/>
            <person name="VerBerkmoes N.C."/>
            <person name="Kuo A."/>
            <person name="Terry A."/>
            <person name="Pangilinan J."/>
            <person name="Lindquist E.A."/>
            <person name="Lucas S."/>
            <person name="Paulsen I.T."/>
            <person name="Hattenrath-Lehmann T.K."/>
            <person name="Talmage S.C."/>
            <person name="Walker E.A."/>
            <person name="Koch F."/>
            <person name="Burson A.M."/>
            <person name="Marcoval M.A."/>
            <person name="Tang Y.Z."/>
            <person name="Lecleir G.R."/>
            <person name="Coyne K.J."/>
            <person name="Berg G.M."/>
            <person name="Bertrand E.M."/>
            <person name="Saito M.A."/>
            <person name="Gladyshev V.N."/>
            <person name="Grigoriev I.V."/>
        </authorList>
    </citation>
    <scope>NUCLEOTIDE SEQUENCE [LARGE SCALE GENOMIC DNA]</scope>
    <source>
        <strain evidence="5">CCMP 1984</strain>
    </source>
</reference>
<feature type="active site" description="Proton donor" evidence="1">
    <location>
        <position position="307"/>
    </location>
</feature>
<accession>F0Y1I6</accession>
<dbReference type="GO" id="GO:0045490">
    <property type="term" value="P:pectin catabolic process"/>
    <property type="evidence" value="ECO:0007669"/>
    <property type="project" value="TreeGrafter"/>
</dbReference>
<feature type="disulfide bond" evidence="2">
    <location>
        <begin position="178"/>
        <end position="179"/>
    </location>
</feature>
<dbReference type="InterPro" id="IPR013320">
    <property type="entry name" value="ConA-like_dom_sf"/>
</dbReference>
<dbReference type="eggNOG" id="ENOG502SJ6J">
    <property type="taxonomic scope" value="Eukaryota"/>
</dbReference>
<dbReference type="OrthoDB" id="157622at2759"/>
<dbReference type="GO" id="GO:0031221">
    <property type="term" value="P:arabinan metabolic process"/>
    <property type="evidence" value="ECO:0007669"/>
    <property type="project" value="InterPro"/>
</dbReference>
<keyword evidence="2" id="KW-1015">Disulfide bond</keyword>
<feature type="active site" description="Nucleophile" evidence="1">
    <location>
        <position position="224"/>
    </location>
</feature>